<dbReference type="Proteomes" id="UP000594014">
    <property type="component" value="Chromosome"/>
</dbReference>
<evidence type="ECO:0000313" key="2">
    <source>
        <dbReference type="Proteomes" id="UP000594014"/>
    </source>
</evidence>
<keyword evidence="2" id="KW-1185">Reference proteome</keyword>
<name>A0ACD1A9T4_9FIRM</name>
<gene>
    <name evidence="1" type="primary">rarD</name>
    <name evidence="1" type="ORF">FRZ06_06980</name>
</gene>
<proteinExistence type="predicted"/>
<sequence length="351" mass="39473">MNLKQENEYIKTQEAEHFSASLNHAMERGTDRERTFIRIRNFFRRPSRQGAAFAILCAVLWGVLPIYWKSLSSIDPILILFYRILLAFLYALTLGLCIYKREGLLKPLKQKGVMGTFFFSGLLISMNWGIYIWAVNNGFLIQTSIGYYIEPLIVGIFGVAFFKEKISSFKLAAFGFACAGVAVILVYYRQIPGIALTLALSFAMYAAIKKRYQLDAVLALLYETMLLVPIAFGMILYFELTGRGAFANAQPYQWGLLALAGILTGTPLLFFAMAANRVSLITLGVTEYISPSLTLLIGIFLYHERFEGVQLVTFTLIWIGLAVFTAGEIRESRKTVEVPKHGAEESIHRSD</sequence>
<protein>
    <submittedName>
        <fullName evidence="1">EamA family transporter RarD</fullName>
    </submittedName>
</protein>
<reference evidence="1" key="1">
    <citation type="submission" date="2019-08" db="EMBL/GenBank/DDBJ databases">
        <title>Genome sequence of Clostridiales bacterium MT110.</title>
        <authorList>
            <person name="Cao J."/>
        </authorList>
    </citation>
    <scope>NUCLEOTIDE SEQUENCE</scope>
    <source>
        <strain evidence="1">MT110</strain>
    </source>
</reference>
<organism evidence="1 2">
    <name type="scientific">Anoxybacterium hadale</name>
    <dbReference type="NCBI Taxonomy" id="3408580"/>
    <lineage>
        <taxon>Bacteria</taxon>
        <taxon>Bacillati</taxon>
        <taxon>Bacillota</taxon>
        <taxon>Clostridia</taxon>
        <taxon>Peptostreptococcales</taxon>
        <taxon>Anaerovoracaceae</taxon>
        <taxon>Anoxybacterium</taxon>
    </lineage>
</organism>
<accession>A0ACD1A9T4</accession>
<dbReference type="EMBL" id="CP042469">
    <property type="protein sequence ID" value="QOX63103.1"/>
    <property type="molecule type" value="Genomic_DNA"/>
</dbReference>
<evidence type="ECO:0000313" key="1">
    <source>
        <dbReference type="EMBL" id="QOX63103.1"/>
    </source>
</evidence>